<reference evidence="3 4" key="1">
    <citation type="journal article" date="2014" name="Genome Biol. Evol.">
        <title>The secreted proteins of Achlya hypogyna and Thraustotheca clavata identify the ancestral oomycete secretome and reveal gene acquisitions by horizontal gene transfer.</title>
        <authorList>
            <person name="Misner I."/>
            <person name="Blouin N."/>
            <person name="Leonard G."/>
            <person name="Richards T.A."/>
            <person name="Lane C.E."/>
        </authorList>
    </citation>
    <scope>NUCLEOTIDE SEQUENCE [LARGE SCALE GENOMIC DNA]</scope>
    <source>
        <strain evidence="3 4">ATCC 48635</strain>
    </source>
</reference>
<evidence type="ECO:0000256" key="1">
    <source>
        <dbReference type="SAM" id="MobiDB-lite"/>
    </source>
</evidence>
<dbReference type="SMART" id="SM00015">
    <property type="entry name" value="IQ"/>
    <property type="match status" value="4"/>
</dbReference>
<dbReference type="SUPFAM" id="SSF55781">
    <property type="entry name" value="GAF domain-like"/>
    <property type="match status" value="1"/>
</dbReference>
<dbReference type="Pfam" id="PF00612">
    <property type="entry name" value="IQ"/>
    <property type="match status" value="3"/>
</dbReference>
<evidence type="ECO:0000313" key="4">
    <source>
        <dbReference type="Proteomes" id="UP000243579"/>
    </source>
</evidence>
<dbReference type="SMART" id="SM00065">
    <property type="entry name" value="GAF"/>
    <property type="match status" value="1"/>
</dbReference>
<evidence type="ECO:0000259" key="2">
    <source>
        <dbReference type="SMART" id="SM00065"/>
    </source>
</evidence>
<organism evidence="3 4">
    <name type="scientific">Achlya hypogyna</name>
    <name type="common">Oomycete</name>
    <name type="synonym">Protoachlya hypogyna</name>
    <dbReference type="NCBI Taxonomy" id="1202772"/>
    <lineage>
        <taxon>Eukaryota</taxon>
        <taxon>Sar</taxon>
        <taxon>Stramenopiles</taxon>
        <taxon>Oomycota</taxon>
        <taxon>Saprolegniomycetes</taxon>
        <taxon>Saprolegniales</taxon>
        <taxon>Achlyaceae</taxon>
        <taxon>Achlya</taxon>
    </lineage>
</organism>
<feature type="region of interest" description="Disordered" evidence="1">
    <location>
        <begin position="562"/>
        <end position="586"/>
    </location>
</feature>
<dbReference type="AlphaFoldDB" id="A0A1V9YN38"/>
<dbReference type="EMBL" id="JNBR01001468">
    <property type="protein sequence ID" value="OQR87100.1"/>
    <property type="molecule type" value="Genomic_DNA"/>
</dbReference>
<accession>A0A1V9YN38</accession>
<sequence length="753" mass="83713">MQREDLLRAHAERFQSLGHRIDKATGETAGCDHASSSLDLEGTLGLALKTAHDLVQSQSASIYLYEKRSRMLSLVASTNTKRQIGTAFSSAMGIVGRCFSRKTALAIKKPGSDHLFEGKADGKVNESADSMLCVPLLNRDHSKAIGVIQMVNRILKPRAAPAAAVSPEGSDDLHEDHSSGDLGFVDARAANVYLPSDMDTLTAFANLIASSIEYRLEAKHDEESMIRSQKNSALDLLNLLNSKLSGGSAPLGSLNAIDDDIPLDEPITMPEPPKATGMRKPLRQRVKQTIQRIPRAPVITIRQIKAATKIQAGCRGWQIRRLRYLAVLRQERDAARLFQTDMATVIQALARGYIARLYVVELRHAVDLIGRTVFDYICRQRERKGDRRTLSPKAKRSWLCATTKLVQAKARKRASRRIMSIQKIFRGHRAKPVAATPSRMHHLFSKLQARYRGFVVRKKILHEQAVKRDLASPTIVRLKTNQSDEVSPMYKYPCSTHVGLNQYLSLHRRDARPETLLPFFEASRGGRPPPHLRPPALDTGVAIAELSSRRLITAVARPATTPLKKSPTKLPSVPTVRRQNKPPRTKPRYQLDVRHVYGLKAKLTAVAQPTAPLDPKDERCYGAHRSAAFHDVLHVAARLRPAPTRSVPSPAFFACLVTNPKHHRDEATRRAIVELQKRYMAHKLKLAHEAAPELALATDGLDQRRRLSQVIAPAPALSKPRRAMTERRLVLPLTAPLAAPRRPSLVAEEPGVF</sequence>
<dbReference type="Pfam" id="PF01590">
    <property type="entry name" value="GAF"/>
    <property type="match status" value="1"/>
</dbReference>
<protein>
    <recommendedName>
        <fullName evidence="2">GAF domain-containing protein</fullName>
    </recommendedName>
</protein>
<gene>
    <name evidence="3" type="ORF">ACHHYP_09546</name>
</gene>
<evidence type="ECO:0000313" key="3">
    <source>
        <dbReference type="EMBL" id="OQR87100.1"/>
    </source>
</evidence>
<dbReference type="Gene3D" id="1.20.5.190">
    <property type="match status" value="1"/>
</dbReference>
<comment type="caution">
    <text evidence="3">The sequence shown here is derived from an EMBL/GenBank/DDBJ whole genome shotgun (WGS) entry which is preliminary data.</text>
</comment>
<dbReference type="InterPro" id="IPR003018">
    <property type="entry name" value="GAF"/>
</dbReference>
<keyword evidence="4" id="KW-1185">Reference proteome</keyword>
<dbReference type="InterPro" id="IPR029016">
    <property type="entry name" value="GAF-like_dom_sf"/>
</dbReference>
<dbReference type="STRING" id="1202772.A0A1V9YN38"/>
<dbReference type="Proteomes" id="UP000243579">
    <property type="component" value="Unassembled WGS sequence"/>
</dbReference>
<feature type="domain" description="GAF" evidence="2">
    <location>
        <begin position="39"/>
        <end position="221"/>
    </location>
</feature>
<dbReference type="OrthoDB" id="69053at2759"/>
<dbReference type="PROSITE" id="PS50096">
    <property type="entry name" value="IQ"/>
    <property type="match status" value="3"/>
</dbReference>
<dbReference type="InterPro" id="IPR000048">
    <property type="entry name" value="IQ_motif_EF-hand-BS"/>
</dbReference>
<name>A0A1V9YN38_ACHHY</name>
<proteinExistence type="predicted"/>
<dbReference type="Gene3D" id="3.30.450.40">
    <property type="match status" value="1"/>
</dbReference>